<dbReference type="GO" id="GO:0006508">
    <property type="term" value="P:proteolysis"/>
    <property type="evidence" value="ECO:0007669"/>
    <property type="project" value="UniProtKB-KW"/>
</dbReference>
<reference evidence="4 5" key="1">
    <citation type="submission" date="2023-07" db="EMBL/GenBank/DDBJ databases">
        <title>Sorghum-associated microbial communities from plants grown in Nebraska, USA.</title>
        <authorList>
            <person name="Schachtman D."/>
        </authorList>
    </citation>
    <scope>NUCLEOTIDE SEQUENCE [LARGE SCALE GENOMIC DNA]</scope>
    <source>
        <strain evidence="4 5">BE308</strain>
    </source>
</reference>
<dbReference type="CDD" id="cd05483">
    <property type="entry name" value="retropepsin_like_bacteria"/>
    <property type="match status" value="1"/>
</dbReference>
<comment type="caution">
    <text evidence="4">The sequence shown here is derived from an EMBL/GenBank/DDBJ whole genome shotgun (WGS) entry which is preliminary data.</text>
</comment>
<dbReference type="Gene3D" id="2.40.70.10">
    <property type="entry name" value="Acid Proteases"/>
    <property type="match status" value="1"/>
</dbReference>
<dbReference type="InterPro" id="IPR034122">
    <property type="entry name" value="Retropepsin-like_bacterial"/>
</dbReference>
<keyword evidence="1" id="KW-0378">Hydrolase</keyword>
<dbReference type="Pfam" id="PF13975">
    <property type="entry name" value="gag-asp_proteas"/>
    <property type="match status" value="1"/>
</dbReference>
<dbReference type="InterPro" id="IPR001969">
    <property type="entry name" value="Aspartic_peptidase_AS"/>
</dbReference>
<feature type="domain" description="Peptidase A2" evidence="3">
    <location>
        <begin position="119"/>
        <end position="197"/>
    </location>
</feature>
<dbReference type="GO" id="GO:0008233">
    <property type="term" value="F:peptidase activity"/>
    <property type="evidence" value="ECO:0007669"/>
    <property type="project" value="UniProtKB-KW"/>
</dbReference>
<evidence type="ECO:0000313" key="5">
    <source>
        <dbReference type="Proteomes" id="UP001268089"/>
    </source>
</evidence>
<feature type="chain" id="PRO_5046314618" evidence="2">
    <location>
        <begin position="22"/>
        <end position="216"/>
    </location>
</feature>
<evidence type="ECO:0000313" key="4">
    <source>
        <dbReference type="EMBL" id="MDR7307900.1"/>
    </source>
</evidence>
<evidence type="ECO:0000256" key="2">
    <source>
        <dbReference type="SAM" id="SignalP"/>
    </source>
</evidence>
<keyword evidence="4" id="KW-0645">Protease</keyword>
<evidence type="ECO:0000256" key="1">
    <source>
        <dbReference type="ARBA" id="ARBA00022801"/>
    </source>
</evidence>
<dbReference type="PROSITE" id="PS50175">
    <property type="entry name" value="ASP_PROT_RETROV"/>
    <property type="match status" value="1"/>
</dbReference>
<protein>
    <submittedName>
        <fullName evidence="4">Aspartyl protease family protein</fullName>
    </submittedName>
</protein>
<dbReference type="InterPro" id="IPR021109">
    <property type="entry name" value="Peptidase_aspartic_dom_sf"/>
</dbReference>
<dbReference type="RefSeq" id="WP_310344496.1">
    <property type="nucleotide sequence ID" value="NZ_JAVDXO010000008.1"/>
</dbReference>
<name>A0ABU1ZSS3_9BURK</name>
<keyword evidence="2" id="KW-0732">Signal</keyword>
<feature type="signal peptide" evidence="2">
    <location>
        <begin position="1"/>
        <end position="21"/>
    </location>
</feature>
<sequence length="216" mass="22537">MACVRPLLAAACLFLAHSAWGQTVAINGLLGDKALVIVDGGFPKSVATGETYKGVKVVSIRGDAVTVEVGGQKHTVRVGDAPSSVGSGVGQQLSGSRVVLTAGPGGHFMSEGQINGRVVQFMVDTGATTVALSVSDAKRIGLNYQSGQPVQMGTANGVTQGWRVTLDSVRVGDVMVTGVDAVVSPSSMPYVLLGNSFLNRFQMNRNNDQMVLERRF</sequence>
<gene>
    <name evidence="4" type="ORF">J2X15_003205</name>
</gene>
<accession>A0ABU1ZSS3</accession>
<dbReference type="Proteomes" id="UP001268089">
    <property type="component" value="Unassembled WGS sequence"/>
</dbReference>
<dbReference type="SUPFAM" id="SSF50630">
    <property type="entry name" value="Acid proteases"/>
    <property type="match status" value="1"/>
</dbReference>
<dbReference type="EMBL" id="JAVDXO010000008">
    <property type="protein sequence ID" value="MDR7307900.1"/>
    <property type="molecule type" value="Genomic_DNA"/>
</dbReference>
<keyword evidence="5" id="KW-1185">Reference proteome</keyword>
<dbReference type="InterPro" id="IPR011969">
    <property type="entry name" value="Clan_AA_Asp_peptidase_C"/>
</dbReference>
<evidence type="ECO:0000259" key="3">
    <source>
        <dbReference type="PROSITE" id="PS50175"/>
    </source>
</evidence>
<proteinExistence type="predicted"/>
<organism evidence="4 5">
    <name type="scientific">Rhodoferax saidenbachensis</name>
    <dbReference type="NCBI Taxonomy" id="1484693"/>
    <lineage>
        <taxon>Bacteria</taxon>
        <taxon>Pseudomonadati</taxon>
        <taxon>Pseudomonadota</taxon>
        <taxon>Betaproteobacteria</taxon>
        <taxon>Burkholderiales</taxon>
        <taxon>Comamonadaceae</taxon>
        <taxon>Rhodoferax</taxon>
    </lineage>
</organism>
<dbReference type="NCBIfam" id="TIGR02281">
    <property type="entry name" value="clan_AA_DTGA"/>
    <property type="match status" value="1"/>
</dbReference>
<dbReference type="PROSITE" id="PS00141">
    <property type="entry name" value="ASP_PROTEASE"/>
    <property type="match status" value="1"/>
</dbReference>
<dbReference type="InterPro" id="IPR001995">
    <property type="entry name" value="Peptidase_A2_cat"/>
</dbReference>